<dbReference type="GO" id="GO:0005102">
    <property type="term" value="F:signaling receptor binding"/>
    <property type="evidence" value="ECO:0007669"/>
    <property type="project" value="InterPro"/>
</dbReference>
<dbReference type="InterPro" id="IPR029326">
    <property type="entry name" value="SSFA2_C"/>
</dbReference>
<dbReference type="OrthoDB" id="9836301at2759"/>
<feature type="region of interest" description="Disordered" evidence="3">
    <location>
        <begin position="420"/>
        <end position="560"/>
    </location>
</feature>
<feature type="compositionally biased region" description="Polar residues" evidence="3">
    <location>
        <begin position="442"/>
        <end position="458"/>
    </location>
</feature>
<dbReference type="RefSeq" id="XP_020009958.1">
    <property type="nucleotide sequence ID" value="XM_020154369.1"/>
</dbReference>
<dbReference type="Pfam" id="PF14723">
    <property type="entry name" value="SSFA2_C"/>
    <property type="match status" value="1"/>
</dbReference>
<evidence type="ECO:0000313" key="5">
    <source>
        <dbReference type="RefSeq" id="XP_020009958.1"/>
    </source>
</evidence>
<feature type="region of interest" description="Disordered" evidence="3">
    <location>
        <begin position="983"/>
        <end position="1010"/>
    </location>
</feature>
<feature type="region of interest" description="Disordered" evidence="3">
    <location>
        <begin position="1031"/>
        <end position="1063"/>
    </location>
</feature>
<feature type="compositionally biased region" description="Polar residues" evidence="3">
    <location>
        <begin position="518"/>
        <end position="531"/>
    </location>
</feature>
<dbReference type="AlphaFoldDB" id="A0A8B7TQY6"/>
<accession>A0A8B7TQY6</accession>
<evidence type="ECO:0000256" key="3">
    <source>
        <dbReference type="SAM" id="MobiDB-lite"/>
    </source>
</evidence>
<dbReference type="CTD" id="223075"/>
<feature type="domain" description="ITPR-interacting" evidence="4">
    <location>
        <begin position="145"/>
        <end position="297"/>
    </location>
</feature>
<keyword evidence="1 2" id="KW-0175">Coiled coil</keyword>
<feature type="coiled-coil region" evidence="2">
    <location>
        <begin position="918"/>
        <end position="945"/>
    </location>
</feature>
<feature type="compositionally biased region" description="Basic and acidic residues" evidence="3">
    <location>
        <begin position="625"/>
        <end position="636"/>
    </location>
</feature>
<protein>
    <submittedName>
        <fullName evidence="5">Coiled-coil domain-containing protein 129</fullName>
    </submittedName>
</protein>
<feature type="compositionally biased region" description="Acidic residues" evidence="3">
    <location>
        <begin position="420"/>
        <end position="432"/>
    </location>
</feature>
<evidence type="ECO:0000259" key="4">
    <source>
        <dbReference type="SMART" id="SM01257"/>
    </source>
</evidence>
<evidence type="ECO:0000256" key="2">
    <source>
        <dbReference type="SAM" id="Coils"/>
    </source>
</evidence>
<dbReference type="PANTHER" id="PTHR17469:SF14">
    <property type="entry name" value="PROTEIN ITPRID1"/>
    <property type="match status" value="1"/>
</dbReference>
<dbReference type="InterPro" id="IPR029325">
    <property type="entry name" value="ITPR-bd"/>
</dbReference>
<feature type="region of interest" description="Disordered" evidence="3">
    <location>
        <begin position="625"/>
        <end position="655"/>
    </location>
</feature>
<dbReference type="Pfam" id="PF14722">
    <property type="entry name" value="KRAP_IP3R_bind"/>
    <property type="match status" value="1"/>
</dbReference>
<feature type="compositionally biased region" description="Basic and acidic residues" evidence="3">
    <location>
        <begin position="534"/>
        <end position="548"/>
    </location>
</feature>
<dbReference type="KEGG" id="ccan:109679028"/>
<proteinExistence type="predicted"/>
<dbReference type="SMART" id="SM01257">
    <property type="entry name" value="KRAP_IP3R_bind"/>
    <property type="match status" value="1"/>
</dbReference>
<evidence type="ECO:0000256" key="1">
    <source>
        <dbReference type="ARBA" id="ARBA00023054"/>
    </source>
</evidence>
<feature type="compositionally biased region" description="Low complexity" evidence="3">
    <location>
        <begin position="501"/>
        <end position="510"/>
    </location>
</feature>
<name>A0A8B7TQY6_CASCN</name>
<dbReference type="PANTHER" id="PTHR17469">
    <property type="entry name" value="SPERM SPECIFIC ANTIGEN 2-RELATED"/>
    <property type="match status" value="1"/>
</dbReference>
<gene>
    <name evidence="5" type="primary">Ccdc129</name>
</gene>
<reference evidence="5" key="1">
    <citation type="submission" date="2025-08" db="UniProtKB">
        <authorList>
            <consortium name="RefSeq"/>
        </authorList>
    </citation>
    <scope>IDENTIFICATION</scope>
    <source>
        <tissue evidence="5">Leukocyte</tissue>
    </source>
</reference>
<organism evidence="5">
    <name type="scientific">Castor canadensis</name>
    <name type="common">American beaver</name>
    <dbReference type="NCBI Taxonomy" id="51338"/>
    <lineage>
        <taxon>Eukaryota</taxon>
        <taxon>Metazoa</taxon>
        <taxon>Chordata</taxon>
        <taxon>Craniata</taxon>
        <taxon>Vertebrata</taxon>
        <taxon>Euteleostomi</taxon>
        <taxon>Mammalia</taxon>
        <taxon>Eutheria</taxon>
        <taxon>Euarchontoglires</taxon>
        <taxon>Glires</taxon>
        <taxon>Rodentia</taxon>
        <taxon>Castorimorpha</taxon>
        <taxon>Castoridae</taxon>
        <taxon>Castor</taxon>
    </lineage>
</organism>
<sequence>MTQQKDSTSGRIKAGMTWVPAGPGDICLQNYPLTMAEKSQGSDKPQEGQEKSKREILRYTKTAWMPLDGQLFSASEEENQTFTIPILEHSKQESIQQWLDSGFFVSVNENFQQVIDSTGSLHEQGMVQMTVKDYMRSLHQFSETPTLSRGTSFNSCHSTTSVPQSIPEWLEFWEKDPVEILLDLGFGADEPDICTQIPSRFLGCGSAARGINIHVFLEAQKQRMDIENPNLYGRFQQLEILDHITNAFSSLLNDGNTLQSKVEEKAGGESVQKALVNGANEHRRRMSRLLRRASKQDIRRDCSPQASESFKMQNGFSIQYANPRKTGSDLPVASISHCQHHGSSSADHQCVQACDDLAPCHPPRAPLGKQWSCSSMLVKKPPPSCVSEGLVRDRTQRENWIYRNKLKNFSHLAGKGPESFEMEEVQSFEEETGNPLDMASGTAGTKMNRANSCQSDSSGFLEEPQEPLPLQVEGVGTGPPSSPHNQSPAENGGRKSRDQSHSSVSSQDCQQESDGSDSKSMVSTSLSSQDWSVLEEKVSASVVKEEPHLGITEGSPKMLTTDMSFPKTTTGYEHLGEDAQYEGDGTMVASTYHGPMGLMVINVTEKKNLRPEGAGKLLMKRHYNESRRLPGRDPTQDKFSSVDSEVPGAEENSRLCPDTKDTFLIQKRPPEYIPKHREFMPYTVDLVQTSDKFIPHLDKLPGDALTDSNTGSCRSVTTQMSSNLVSAPQSSVILGTDCKGASLECTLCDPITVTGQRLDTEARQLSDVSVQTCEPKPQHYYCSSPCYQASTRGPRPLTKSVSLDTGFSCTYPTCTCHTMPAHSCSYCHDHAHCHGEAQSLSPASSAFRHCLWSHAEHLEAQFMKTLKVLQDTIMRELCSCTLYEMETMRTVCQSFREHLEEIGQYLGGHQALFSRNMSEEEREEAKQLQILREALRQQVAELEFQLGDRARQIRQGILLKLELFTGEPEEHRINLQHCDWTEGKNGQKSHAQTHPAMVPEPVFPPDSDQQAVCSGETQMAVFVPPSLMTATSTRISPQSPAWAESSPDLSSSCSAGEKDANVL</sequence>
<dbReference type="InterPro" id="IPR043444">
    <property type="entry name" value="TESPA1-like"/>
</dbReference>